<dbReference type="AlphaFoldDB" id="A0A1M7M901"/>
<dbReference type="STRING" id="1120996.SAMN02746066_03667"/>
<dbReference type="InterPro" id="IPR051797">
    <property type="entry name" value="TrmB-like"/>
</dbReference>
<dbReference type="RefSeq" id="WP_073289987.1">
    <property type="nucleotide sequence ID" value="NZ_FRCP01000020.1"/>
</dbReference>
<dbReference type="CDD" id="cd09124">
    <property type="entry name" value="PLDc_like_TrmB_middle"/>
    <property type="match status" value="1"/>
</dbReference>
<feature type="domain" description="Transcription regulator TrmB C-terminal" evidence="2">
    <location>
        <begin position="109"/>
        <end position="226"/>
    </location>
</feature>
<evidence type="ECO:0000313" key="3">
    <source>
        <dbReference type="EMBL" id="SHM87220.1"/>
    </source>
</evidence>
<dbReference type="Pfam" id="PF11495">
    <property type="entry name" value="Regulator_TrmB"/>
    <property type="match status" value="1"/>
</dbReference>
<organism evidence="3 4">
    <name type="scientific">Anaerosporobacter mobilis DSM 15930</name>
    <dbReference type="NCBI Taxonomy" id="1120996"/>
    <lineage>
        <taxon>Bacteria</taxon>
        <taxon>Bacillati</taxon>
        <taxon>Bacillota</taxon>
        <taxon>Clostridia</taxon>
        <taxon>Lachnospirales</taxon>
        <taxon>Lachnospiraceae</taxon>
        <taxon>Anaerosporobacter</taxon>
    </lineage>
</organism>
<dbReference type="InterPro" id="IPR021586">
    <property type="entry name" value="Tscrpt_reg_TrmB_C"/>
</dbReference>
<name>A0A1M7M901_9FIRM</name>
<evidence type="ECO:0000259" key="1">
    <source>
        <dbReference type="Pfam" id="PF01978"/>
    </source>
</evidence>
<dbReference type="InterPro" id="IPR036388">
    <property type="entry name" value="WH-like_DNA-bd_sf"/>
</dbReference>
<dbReference type="PANTHER" id="PTHR34293:SF1">
    <property type="entry name" value="HTH-TYPE TRANSCRIPTIONAL REGULATOR TRMBL2"/>
    <property type="match status" value="1"/>
</dbReference>
<evidence type="ECO:0000259" key="2">
    <source>
        <dbReference type="Pfam" id="PF11495"/>
    </source>
</evidence>
<evidence type="ECO:0000313" key="4">
    <source>
        <dbReference type="Proteomes" id="UP000184038"/>
    </source>
</evidence>
<dbReference type="SUPFAM" id="SSF46785">
    <property type="entry name" value="Winged helix' DNA-binding domain"/>
    <property type="match status" value="1"/>
</dbReference>
<accession>A0A1M7M901</accession>
<sequence length="259" mass="29916">MEELITYLCNLHFTKLEAQIYVTLLEGGELTGYQIAKKIHISRSSVYSVLDSMHERGILMLLPGEPLVYKAEKPDTLIPKLKRQFSENADVAQLKLKNIAKDSSQEQFFNLKGLENVIAKARELLLQAEKEVYMNTDFSLHLFEKEFKILKKRGVRVIVFSFANLNCSGLDIEFYSHYRGECIEGHPTRMMLVTDMNVTLVADAYEDRPEFLGTVTQNSLMVSIIAEHIHNDIYLLRLKEKKNFVFDETITIDTMLEKR</sequence>
<gene>
    <name evidence="3" type="ORF">SAMN02746066_03667</name>
</gene>
<dbReference type="InterPro" id="IPR036390">
    <property type="entry name" value="WH_DNA-bd_sf"/>
</dbReference>
<dbReference type="EMBL" id="FRCP01000020">
    <property type="protein sequence ID" value="SHM87220.1"/>
    <property type="molecule type" value="Genomic_DNA"/>
</dbReference>
<dbReference type="Proteomes" id="UP000184038">
    <property type="component" value="Unassembled WGS sequence"/>
</dbReference>
<proteinExistence type="predicted"/>
<dbReference type="InterPro" id="IPR002831">
    <property type="entry name" value="Tscrpt_reg_TrmB_N"/>
</dbReference>
<protein>
    <submittedName>
        <fullName evidence="3">Sugar-specific transcriptional regulator TrmB</fullName>
    </submittedName>
</protein>
<keyword evidence="4" id="KW-1185">Reference proteome</keyword>
<dbReference type="PANTHER" id="PTHR34293">
    <property type="entry name" value="HTH-TYPE TRANSCRIPTIONAL REGULATOR TRMBL2"/>
    <property type="match status" value="1"/>
</dbReference>
<dbReference type="Pfam" id="PF01978">
    <property type="entry name" value="TrmB"/>
    <property type="match status" value="1"/>
</dbReference>
<feature type="domain" description="Transcription regulator TrmB N-terminal" evidence="1">
    <location>
        <begin position="10"/>
        <end position="74"/>
    </location>
</feature>
<dbReference type="Gene3D" id="1.10.10.10">
    <property type="entry name" value="Winged helix-like DNA-binding domain superfamily/Winged helix DNA-binding domain"/>
    <property type="match status" value="1"/>
</dbReference>
<reference evidence="3 4" key="1">
    <citation type="submission" date="2016-11" db="EMBL/GenBank/DDBJ databases">
        <authorList>
            <person name="Jaros S."/>
            <person name="Januszkiewicz K."/>
            <person name="Wedrychowicz H."/>
        </authorList>
    </citation>
    <scope>NUCLEOTIDE SEQUENCE [LARGE SCALE GENOMIC DNA]</scope>
    <source>
        <strain evidence="3 4">DSM 15930</strain>
    </source>
</reference>